<dbReference type="Proteomes" id="UP000297635">
    <property type="component" value="Unassembled WGS sequence"/>
</dbReference>
<evidence type="ECO:0000259" key="1">
    <source>
        <dbReference type="Pfam" id="PF07075"/>
    </source>
</evidence>
<sequence length="425" mass="46332">MGSVALLAVAGSCSQAVSEPTSPVAETVLATGNAIVVRPGIEVLAENGFKQLQGKRVGLITNPTGVDNNLRSTIDILAEAPGVRLTALFAPEHGVRGDYVAGASVANDVDKKTGVPVYSLHGRTKKPTPEMLRNVDILVYDIQDIGCRSYTFISTMGLAMEAAANAGKEFMVLDRPNPLGGVRVEGNLVEKGRESFVGQYPIPYIYGLTPGELAEYLNNEGLLGAGVSVDLTVIPMDGWQRNMTFSQTGMPWVLPSPHIPTTDAALLYPATGIMGELSYVSIGVGYTLPFSLAAAPWIDAQKLSERLNDIGIPGIEFRPIYYKPFYGQFKNDNVAGVQVYIKDAANAPLSIIQFYVMQELASMYPSHKAFATAAPSRVRMFDQVCGSAKVRQLFTKRYKVDDMIDFWEQDARQFKEKSSKYYIYK</sequence>
<accession>A0A4Z0V730</accession>
<organism evidence="3 4">
    <name type="scientific">Duncaniella freteri</name>
    <dbReference type="NCBI Taxonomy" id="2530391"/>
    <lineage>
        <taxon>Bacteria</taxon>
        <taxon>Pseudomonadati</taxon>
        <taxon>Bacteroidota</taxon>
        <taxon>Bacteroidia</taxon>
        <taxon>Bacteroidales</taxon>
        <taxon>Muribaculaceae</taxon>
        <taxon>Duncaniella</taxon>
    </lineage>
</organism>
<evidence type="ECO:0000313" key="3">
    <source>
        <dbReference type="EMBL" id="TGG37175.1"/>
    </source>
</evidence>
<comment type="caution">
    <text evidence="3">The sequence shown here is derived from an EMBL/GenBank/DDBJ whole genome shotgun (WGS) entry which is preliminary data.</text>
</comment>
<dbReference type="Pfam" id="PF20732">
    <property type="entry name" value="NamZ_C"/>
    <property type="match status" value="1"/>
</dbReference>
<dbReference type="PANTHER" id="PTHR42915:SF1">
    <property type="entry name" value="PEPTIDOGLYCAN BETA-N-ACETYLMURAMIDASE NAMZ"/>
    <property type="match status" value="1"/>
</dbReference>
<dbReference type="InterPro" id="IPR048502">
    <property type="entry name" value="NamZ_N"/>
</dbReference>
<dbReference type="Gene3D" id="3.40.50.12170">
    <property type="entry name" value="Uncharacterised protein PF07075, DUF1343"/>
    <property type="match status" value="1"/>
</dbReference>
<protein>
    <submittedName>
        <fullName evidence="3">DUF1343 domain-containing protein</fullName>
    </submittedName>
</protein>
<dbReference type="InterPro" id="IPR008302">
    <property type="entry name" value="NamZ"/>
</dbReference>
<dbReference type="PANTHER" id="PTHR42915">
    <property type="entry name" value="HYPOTHETICAL 460 KDA PROTEIN IN FEUA-SIGW INTERGENIC REGION [PRECURSOR]"/>
    <property type="match status" value="1"/>
</dbReference>
<dbReference type="InterPro" id="IPR048503">
    <property type="entry name" value="NamZ_C"/>
</dbReference>
<dbReference type="Gene3D" id="3.90.1150.140">
    <property type="match status" value="1"/>
</dbReference>
<evidence type="ECO:0000313" key="4">
    <source>
        <dbReference type="Proteomes" id="UP000297635"/>
    </source>
</evidence>
<feature type="domain" description="Peptidoglycan beta-N-acetylmuramidase NamZ C-terminal" evidence="2">
    <location>
        <begin position="266"/>
        <end position="424"/>
    </location>
</feature>
<gene>
    <name evidence="3" type="ORF">EZ315_12505</name>
</gene>
<dbReference type="AlphaFoldDB" id="A0A4Z0V730"/>
<dbReference type="GO" id="GO:0033922">
    <property type="term" value="F:peptidoglycan beta-N-acetylmuramidase activity"/>
    <property type="evidence" value="ECO:0007669"/>
    <property type="project" value="InterPro"/>
</dbReference>
<feature type="domain" description="Peptidoglycan beta-N-acetylmuramidase NamZ N-terminal" evidence="1">
    <location>
        <begin position="57"/>
        <end position="262"/>
    </location>
</feature>
<dbReference type="Pfam" id="PF07075">
    <property type="entry name" value="NamZ_N"/>
    <property type="match status" value="1"/>
</dbReference>
<proteinExistence type="predicted"/>
<reference evidence="3 4" key="1">
    <citation type="submission" date="2019-02" db="EMBL/GenBank/DDBJ databases">
        <title>Isolation and identification of novel species under the genus Muribaculum.</title>
        <authorList>
            <person name="Miyake S."/>
            <person name="Ding Y."/>
            <person name="Low A."/>
            <person name="Soh M."/>
            <person name="Seedorf H."/>
        </authorList>
    </citation>
    <scope>NUCLEOTIDE SEQUENCE [LARGE SCALE GENOMIC DNA]</scope>
    <source>
        <strain evidence="3 4">TLL-A3</strain>
    </source>
</reference>
<name>A0A4Z0V730_9BACT</name>
<dbReference type="PIRSF" id="PIRSF016719">
    <property type="entry name" value="UCP016719"/>
    <property type="match status" value="1"/>
</dbReference>
<dbReference type="EMBL" id="SJSA01000002">
    <property type="protein sequence ID" value="TGG37175.1"/>
    <property type="molecule type" value="Genomic_DNA"/>
</dbReference>
<keyword evidence="4" id="KW-1185">Reference proteome</keyword>
<evidence type="ECO:0000259" key="2">
    <source>
        <dbReference type="Pfam" id="PF20732"/>
    </source>
</evidence>